<dbReference type="FunFam" id="3.80.10.10:FF:002770">
    <property type="entry name" value="Probable disease resistance protein At5g47260"/>
    <property type="match status" value="1"/>
</dbReference>
<keyword evidence="9" id="KW-0862">Zinc</keyword>
<dbReference type="GO" id="GO:0006952">
    <property type="term" value="P:defense response"/>
    <property type="evidence" value="ECO:0007669"/>
    <property type="project" value="UniProtKB-KW"/>
</dbReference>
<keyword evidence="6" id="KW-0547">Nucleotide-binding</keyword>
<evidence type="ECO:0000259" key="18">
    <source>
        <dbReference type="Pfam" id="PF23598"/>
    </source>
</evidence>
<evidence type="ECO:0000256" key="4">
    <source>
        <dbReference type="ARBA" id="ARBA00022723"/>
    </source>
</evidence>
<keyword evidence="8" id="KW-0611">Plant defense</keyword>
<dbReference type="InterPro" id="IPR058922">
    <property type="entry name" value="WHD_DRP"/>
</dbReference>
<sequence length="1433" mass="164131">MGGCVSVSLSCDRVVNQFSQWLCVSGSYIQNLSENLASLQKAMGVLKAKRDDVQGRINREEFTGHRRRLAQVQVWLTRIQTIENQFNDLLITCHAEIQRLCLCGFCSKNVKRSYLYGKRVIVLLREVEGLSSQGEFDVVTEATPIAEVEELPIQSTIVGQDSMLDKVWNCLMEDKVWIVGLYGMGGVGKTTLLTQINNKFSKLGGGFDVVIWVVVSKNATVHKIQRSIGEKLGLVGKNWDEKNKNQRALDIHNVLRRKKFVLLLDDIWEKVELKVIGVPFPNRENGCKIAFTTRSKEVCGRMGVDDPMEVSCLDTGNAWDLLKKKVGENTLGSHPDIPQLACKVSEKCRGLPLALNVIGETMSFKRTIQEWRHATEVLTSSATDFSGMEDEILPILKYSYDSLNGEDVKSCFLYCSLFPEDFEIRKEMLIEYWICEGFIKEKQGREKAFNQGYDILGTLVRSSLLLEGTKDKDFVSMHDVVREMALWISSDLGKHKERCIVQAGIGLDELPKVENWRAVKRMSLMNNDFEKIFGSPECVELITLFLQNNYKLVDISMEFFRCMPSLAVLDLSENHSLSELPEEISELVSLQYLDLSGTYIERLPHGLQELRKLVHLKLERTRRLESISGISYLSSLRTLRLRDSKTTLDTGLMKELQLLEHLELITTDISSGLVGELFCYPRVGRCIQHIYIRDHWERPEESIGVLVLPAITNLCYISIWNCWMCEIMIEKKTPWNKNLTSPNFSNLSNVRIEGCDGLKDLTWLLFAPNLINLRVWGCKHLEDLISKEKAVSVLEKEILPFAKLECLNLYQLSELKSIYWNALPFQRLRCLDILNNCPKLRKLPLDSKSVVKVEEFVIKYKEKKWIERVEWEDEATRHELDVVAETAPSTETYHLNLRRNGTNTMNRHMRSCEKTPGSTPRISRKVDMMVFREMIAVALVQHNLPYSFVEYERIREAFTYANPSIEFWSRNTAAFDVYKIYEREKIKLKEKLAIIPGRICLTTDLWRALTVESYICLTAHYVDVDGVLKTKILSFCAFPPPHSGVAIAMKLSELLKDWGIEKKVFTLTVDNASANDTMQSILKRKLQKDLVCSGEFFHVRCSAHILNLIVQDGLEVISGALEKIRETVKYVKGSETRENLFQNCMDTIGIQTEANLVLDVSTRWNSTYHMLSRAIQFKDVLRSLAEVDRGYKSFPSAVEWERAELICDLLKPFAEITKLISGSSYPTANVYFMQVWAIKCWLGDHDDSHDRVIREMVEDMTEKYDKYWEDFSDILAMAAVLDPRLKFSALEYCYNILNPLTSKENLTHVRDKMVQLFGAYKRTTCNVAASTSQSSRKDIPFGYDGFYSYFSQRNGTGKSPLDMYLEEPVLDMVSFRDMDVIAYWKNNVSRFKELSSMACDILSIPITTVASESAFSIETDEIQGQEDTNTILA</sequence>
<keyword evidence="3" id="KW-0433">Leucine-rich repeat</keyword>
<evidence type="ECO:0000313" key="19">
    <source>
        <dbReference type="EMBL" id="KAG7646029.1"/>
    </source>
</evidence>
<keyword evidence="11" id="KW-0175">Coiled coil</keyword>
<keyword evidence="5" id="KW-0677">Repeat</keyword>
<dbReference type="GO" id="GO:0046983">
    <property type="term" value="F:protein dimerization activity"/>
    <property type="evidence" value="ECO:0007669"/>
    <property type="project" value="InterPro"/>
</dbReference>
<accession>A0A8T2GDM3</accession>
<feature type="domain" description="Disease resistance R13L4/SHOC-2-like LRR" evidence="18">
    <location>
        <begin position="530"/>
        <end position="834"/>
    </location>
</feature>
<comment type="similarity">
    <text evidence="2">Belongs to the disease resistance NB-LRR family.</text>
</comment>
<proteinExistence type="inferred from homology"/>
<name>A0A8T2GDM3_9BRAS</name>
<evidence type="ECO:0000313" key="20">
    <source>
        <dbReference type="Proteomes" id="UP000694240"/>
    </source>
</evidence>
<feature type="domain" description="NB-ARC" evidence="14">
    <location>
        <begin position="161"/>
        <end position="331"/>
    </location>
</feature>
<dbReference type="PANTHER" id="PTHR46481">
    <property type="entry name" value="ZINC FINGER BED DOMAIN-CONTAINING PROTEIN 4"/>
    <property type="match status" value="1"/>
</dbReference>
<keyword evidence="13" id="KW-0539">Nucleus</keyword>
<evidence type="ECO:0000259" key="15">
    <source>
        <dbReference type="Pfam" id="PF05699"/>
    </source>
</evidence>
<evidence type="ECO:0000256" key="13">
    <source>
        <dbReference type="ARBA" id="ARBA00023242"/>
    </source>
</evidence>
<dbReference type="Pfam" id="PF23598">
    <property type="entry name" value="LRR_14"/>
    <property type="match status" value="1"/>
</dbReference>
<dbReference type="Pfam" id="PF05699">
    <property type="entry name" value="Dimer_Tnp_hAT"/>
    <property type="match status" value="1"/>
</dbReference>
<keyword evidence="19" id="KW-0378">Hydrolase</keyword>
<evidence type="ECO:0000256" key="8">
    <source>
        <dbReference type="ARBA" id="ARBA00022821"/>
    </source>
</evidence>
<keyword evidence="12" id="KW-0238">DNA-binding</keyword>
<comment type="subcellular location">
    <subcellularLocation>
        <location evidence="1">Nucleus</location>
    </subcellularLocation>
</comment>
<dbReference type="InterPro" id="IPR055414">
    <property type="entry name" value="LRR_R13L4/SHOC2-like"/>
</dbReference>
<dbReference type="InterPro" id="IPR025525">
    <property type="entry name" value="hAT-like_transposase_RNase-H"/>
</dbReference>
<evidence type="ECO:0000256" key="9">
    <source>
        <dbReference type="ARBA" id="ARBA00022833"/>
    </source>
</evidence>
<organism evidence="19 20">
    <name type="scientific">Arabidopsis thaliana x Arabidopsis arenosa</name>
    <dbReference type="NCBI Taxonomy" id="1240361"/>
    <lineage>
        <taxon>Eukaryota</taxon>
        <taxon>Viridiplantae</taxon>
        <taxon>Streptophyta</taxon>
        <taxon>Embryophyta</taxon>
        <taxon>Tracheophyta</taxon>
        <taxon>Spermatophyta</taxon>
        <taxon>Magnoliopsida</taxon>
        <taxon>eudicotyledons</taxon>
        <taxon>Gunneridae</taxon>
        <taxon>Pentapetalae</taxon>
        <taxon>rosids</taxon>
        <taxon>malvids</taxon>
        <taxon>Brassicales</taxon>
        <taxon>Brassicaceae</taxon>
        <taxon>Camelineae</taxon>
        <taxon>Arabidopsis</taxon>
    </lineage>
</organism>
<dbReference type="GO" id="GO:0003677">
    <property type="term" value="F:DNA binding"/>
    <property type="evidence" value="ECO:0007669"/>
    <property type="project" value="UniProtKB-KW"/>
</dbReference>
<feature type="domain" description="Disease resistance protein winged helix" evidence="17">
    <location>
        <begin position="417"/>
        <end position="485"/>
    </location>
</feature>
<protein>
    <submittedName>
        <fullName evidence="19">P-loop containing nucleoside triphosphate hydrolase</fullName>
    </submittedName>
</protein>
<dbReference type="GO" id="GO:0043531">
    <property type="term" value="F:ADP binding"/>
    <property type="evidence" value="ECO:0007669"/>
    <property type="project" value="InterPro"/>
</dbReference>
<dbReference type="InterPro" id="IPR002182">
    <property type="entry name" value="NB-ARC"/>
</dbReference>
<keyword evidence="7" id="KW-0863">Zinc-finger</keyword>
<dbReference type="FunFam" id="3.40.50.300:FF:001091">
    <property type="entry name" value="Probable disease resistance protein At1g61300"/>
    <property type="match status" value="1"/>
</dbReference>
<dbReference type="Pfam" id="PF23559">
    <property type="entry name" value="WHD_DRP"/>
    <property type="match status" value="1"/>
</dbReference>
<keyword evidence="20" id="KW-1185">Reference proteome</keyword>
<keyword evidence="4" id="KW-0479">Metal-binding</keyword>
<evidence type="ECO:0000256" key="2">
    <source>
        <dbReference type="ARBA" id="ARBA00008894"/>
    </source>
</evidence>
<dbReference type="Pfam" id="PF00931">
    <property type="entry name" value="NB-ARC"/>
    <property type="match status" value="1"/>
</dbReference>
<dbReference type="InterPro" id="IPR052035">
    <property type="entry name" value="ZnF_BED_domain_contain"/>
</dbReference>
<keyword evidence="10" id="KW-0067">ATP-binding</keyword>
<evidence type="ECO:0000256" key="10">
    <source>
        <dbReference type="ARBA" id="ARBA00022840"/>
    </source>
</evidence>
<dbReference type="GO" id="GO:0005524">
    <property type="term" value="F:ATP binding"/>
    <property type="evidence" value="ECO:0007669"/>
    <property type="project" value="UniProtKB-KW"/>
</dbReference>
<evidence type="ECO:0000259" key="14">
    <source>
        <dbReference type="Pfam" id="PF00931"/>
    </source>
</evidence>
<dbReference type="EMBL" id="JAEFBK010000001">
    <property type="protein sequence ID" value="KAG7646029.1"/>
    <property type="molecule type" value="Genomic_DNA"/>
</dbReference>
<evidence type="ECO:0000256" key="5">
    <source>
        <dbReference type="ARBA" id="ARBA00022737"/>
    </source>
</evidence>
<dbReference type="PANTHER" id="PTHR46481:SF10">
    <property type="entry name" value="ZINC FINGER BED DOMAIN-CONTAINING PROTEIN 39"/>
    <property type="match status" value="1"/>
</dbReference>
<evidence type="ECO:0000259" key="17">
    <source>
        <dbReference type="Pfam" id="PF23559"/>
    </source>
</evidence>
<comment type="caution">
    <text evidence="19">The sequence shown here is derived from an EMBL/GenBank/DDBJ whole genome shotgun (WGS) entry which is preliminary data.</text>
</comment>
<evidence type="ECO:0000256" key="1">
    <source>
        <dbReference type="ARBA" id="ARBA00004123"/>
    </source>
</evidence>
<evidence type="ECO:0000256" key="11">
    <source>
        <dbReference type="ARBA" id="ARBA00023054"/>
    </source>
</evidence>
<dbReference type="FunFam" id="1.10.8.430:FF:000003">
    <property type="entry name" value="Probable disease resistance protein At5g66910"/>
    <property type="match status" value="1"/>
</dbReference>
<evidence type="ECO:0000256" key="6">
    <source>
        <dbReference type="ARBA" id="ARBA00022741"/>
    </source>
</evidence>
<dbReference type="InterPro" id="IPR008906">
    <property type="entry name" value="HATC_C_dom"/>
</dbReference>
<dbReference type="Pfam" id="PF14372">
    <property type="entry name" value="hAT-like_RNase-H"/>
    <property type="match status" value="1"/>
</dbReference>
<evidence type="ECO:0000256" key="12">
    <source>
        <dbReference type="ARBA" id="ARBA00023125"/>
    </source>
</evidence>
<feature type="domain" description="hAT-like transposase RNase-H fold" evidence="16">
    <location>
        <begin position="1221"/>
        <end position="1320"/>
    </location>
</feature>
<evidence type="ECO:0000259" key="16">
    <source>
        <dbReference type="Pfam" id="PF14372"/>
    </source>
</evidence>
<dbReference type="GO" id="GO:0005634">
    <property type="term" value="C:nucleus"/>
    <property type="evidence" value="ECO:0007669"/>
    <property type="project" value="UniProtKB-SubCell"/>
</dbReference>
<evidence type="ECO:0000256" key="7">
    <source>
        <dbReference type="ARBA" id="ARBA00022771"/>
    </source>
</evidence>
<reference evidence="19 20" key="1">
    <citation type="submission" date="2020-12" db="EMBL/GenBank/DDBJ databases">
        <title>Concerted genomic and epigenomic changes stabilize Arabidopsis allopolyploids.</title>
        <authorList>
            <person name="Chen Z."/>
        </authorList>
    </citation>
    <scope>NUCLEOTIDE SEQUENCE [LARGE SCALE GENOMIC DNA]</scope>
    <source>
        <strain evidence="19">Allo738</strain>
        <tissue evidence="19">Leaf</tissue>
    </source>
</reference>
<dbReference type="GO" id="GO:0016787">
    <property type="term" value="F:hydrolase activity"/>
    <property type="evidence" value="ECO:0007669"/>
    <property type="project" value="UniProtKB-KW"/>
</dbReference>
<gene>
    <name evidence="19" type="ORF">ISN45_At01g012120</name>
</gene>
<dbReference type="GO" id="GO:0008270">
    <property type="term" value="F:zinc ion binding"/>
    <property type="evidence" value="ECO:0007669"/>
    <property type="project" value="UniProtKB-KW"/>
</dbReference>
<evidence type="ECO:0000256" key="3">
    <source>
        <dbReference type="ARBA" id="ARBA00022614"/>
    </source>
</evidence>
<dbReference type="FunFam" id="1.10.10.10:FF:000322">
    <property type="entry name" value="Probable disease resistance protein At1g63360"/>
    <property type="match status" value="1"/>
</dbReference>
<dbReference type="Proteomes" id="UP000694240">
    <property type="component" value="Chromosome 1"/>
</dbReference>
<feature type="domain" description="HAT C-terminal dimerisation" evidence="15">
    <location>
        <begin position="1361"/>
        <end position="1420"/>
    </location>
</feature>